<evidence type="ECO:0000313" key="3">
    <source>
        <dbReference type="EMBL" id="CAE0262092.1"/>
    </source>
</evidence>
<dbReference type="AlphaFoldDB" id="A0A7S3LRU9"/>
<reference evidence="3" key="1">
    <citation type="submission" date="2021-01" db="EMBL/GenBank/DDBJ databases">
        <authorList>
            <person name="Corre E."/>
            <person name="Pelletier E."/>
            <person name="Niang G."/>
            <person name="Scheremetjew M."/>
            <person name="Finn R."/>
            <person name="Kale V."/>
            <person name="Holt S."/>
            <person name="Cochrane G."/>
            <person name="Meng A."/>
            <person name="Brown T."/>
            <person name="Cohen L."/>
        </authorList>
    </citation>
    <scope>NUCLEOTIDE SEQUENCE</scope>
    <source>
        <strain evidence="3">NIES-2562</strain>
    </source>
</reference>
<evidence type="ECO:0000313" key="2">
    <source>
        <dbReference type="EMBL" id="CAE0262091.1"/>
    </source>
</evidence>
<sequence length="752" mass="85288">MSSLNIGLSPIKEEKEGDAAKFIRSQTITSNHEIRNTQIQARILERVSYQNEESTVTEMVDVETAPLPRHDFKSNKDLLTRTEKKIQDIRDRLSGKKARASKILQRGLRVRRTLEGEAGLRPSNEDVMARRVGEAASHYLVDREGSVGNSTGAGGTAAGVMTAMSEEAERERKLPFRWAQCALDEVALPRPAWLAFEEKVNGYVKEILDFEDMRDQDKEIAMRVLGGRFMRMHLFDEGWDPQLAAPPLMKEKEVREKEKKQLQEISRKLISKLRAEHFFESPAWTLLREEIDDIVDDYMQVAMSNHAKQLSEKEKFAHLQHGEVLVRQSGEHFEGALHGGGGRGGGRDEVEDGSETARESTESDQVVPTTDERLLAYQKVQKSESHELKEAFPFLLRTGLECSPPTDDQIEVSLLAVAEGADQARAMEDPFRTHMITTVPEEASPVLLETYAEGLCEIWEREPRLVAQSISLLRGFVLPHAIRPALWKYRLMEDGLEEEITNRVKKKALETGVPNPDISPVANLIQRMVNEFFAKGGYFAAHNTHDHRRRVSNVLNRFFLLSGQHAPHLVPMAHLLASVYPYERRATLVGMMSGLAQPEMRGIAHYPFPVGPRDIERDCLHGAKLLRLVDTKLCDKIDRWSKFPYGHSDDDSVSALAGLLRYWMGSVFVEPLQEESLYFVWDQFFLSGRPAIMACLAAIVCCQSVRNMIDKAESWPSEPVLVTSTRHVRPDELRQQYLRVSKAAKEANMEWD</sequence>
<accession>A0A7S3LRU9</accession>
<proteinExistence type="predicted"/>
<dbReference type="EMBL" id="HBIB01037353">
    <property type="protein sequence ID" value="CAE0262091.1"/>
    <property type="molecule type" value="Transcribed_RNA"/>
</dbReference>
<gene>
    <name evidence="2" type="ORF">PBIL07802_LOCUS24386</name>
    <name evidence="3" type="ORF">PBIL07802_LOCUS24387</name>
</gene>
<protein>
    <submittedName>
        <fullName evidence="3">Uncharacterized protein</fullName>
    </submittedName>
</protein>
<feature type="region of interest" description="Disordered" evidence="1">
    <location>
        <begin position="333"/>
        <end position="369"/>
    </location>
</feature>
<organism evidence="3">
    <name type="scientific">Palpitomonas bilix</name>
    <dbReference type="NCBI Taxonomy" id="652834"/>
    <lineage>
        <taxon>Eukaryota</taxon>
        <taxon>Eukaryota incertae sedis</taxon>
    </lineage>
</organism>
<evidence type="ECO:0000256" key="1">
    <source>
        <dbReference type="SAM" id="MobiDB-lite"/>
    </source>
</evidence>
<dbReference type="EMBL" id="HBIB01037354">
    <property type="protein sequence ID" value="CAE0262092.1"/>
    <property type="molecule type" value="Transcribed_RNA"/>
</dbReference>
<name>A0A7S3LRU9_9EUKA</name>